<proteinExistence type="predicted"/>
<keyword evidence="2" id="KW-1185">Reference proteome</keyword>
<dbReference type="EMBL" id="MU003504">
    <property type="protein sequence ID" value="KAF2471760.1"/>
    <property type="molecule type" value="Genomic_DNA"/>
</dbReference>
<gene>
    <name evidence="1" type="ORF">BDR25DRAFT_313661</name>
</gene>
<organism evidence="1 2">
    <name type="scientific">Lindgomyces ingoldianus</name>
    <dbReference type="NCBI Taxonomy" id="673940"/>
    <lineage>
        <taxon>Eukaryota</taxon>
        <taxon>Fungi</taxon>
        <taxon>Dikarya</taxon>
        <taxon>Ascomycota</taxon>
        <taxon>Pezizomycotina</taxon>
        <taxon>Dothideomycetes</taxon>
        <taxon>Pleosporomycetidae</taxon>
        <taxon>Pleosporales</taxon>
        <taxon>Lindgomycetaceae</taxon>
        <taxon>Lindgomyces</taxon>
    </lineage>
</organism>
<evidence type="ECO:0000313" key="1">
    <source>
        <dbReference type="EMBL" id="KAF2471760.1"/>
    </source>
</evidence>
<accession>A0ACB6QYZ4</accession>
<reference evidence="1" key="1">
    <citation type="journal article" date="2020" name="Stud. Mycol.">
        <title>101 Dothideomycetes genomes: a test case for predicting lifestyles and emergence of pathogens.</title>
        <authorList>
            <person name="Haridas S."/>
            <person name="Albert R."/>
            <person name="Binder M."/>
            <person name="Bloem J."/>
            <person name="Labutti K."/>
            <person name="Salamov A."/>
            <person name="Andreopoulos B."/>
            <person name="Baker S."/>
            <person name="Barry K."/>
            <person name="Bills G."/>
            <person name="Bluhm B."/>
            <person name="Cannon C."/>
            <person name="Castanera R."/>
            <person name="Culley D."/>
            <person name="Daum C."/>
            <person name="Ezra D."/>
            <person name="Gonzalez J."/>
            <person name="Henrissat B."/>
            <person name="Kuo A."/>
            <person name="Liang C."/>
            <person name="Lipzen A."/>
            <person name="Lutzoni F."/>
            <person name="Magnuson J."/>
            <person name="Mondo S."/>
            <person name="Nolan M."/>
            <person name="Ohm R."/>
            <person name="Pangilinan J."/>
            <person name="Park H.-J."/>
            <person name="Ramirez L."/>
            <person name="Alfaro M."/>
            <person name="Sun H."/>
            <person name="Tritt A."/>
            <person name="Yoshinaga Y."/>
            <person name="Zwiers L.-H."/>
            <person name="Turgeon B."/>
            <person name="Goodwin S."/>
            <person name="Spatafora J."/>
            <person name="Crous P."/>
            <person name="Grigoriev I."/>
        </authorList>
    </citation>
    <scope>NUCLEOTIDE SEQUENCE</scope>
    <source>
        <strain evidence="1">ATCC 200398</strain>
    </source>
</reference>
<protein>
    <submittedName>
        <fullName evidence="1">Uncharacterized protein</fullName>
    </submittedName>
</protein>
<dbReference type="Proteomes" id="UP000799755">
    <property type="component" value="Unassembled WGS sequence"/>
</dbReference>
<sequence length="116" mass="12690">MGNPFNPVTPDRAAVNMSKLYISWKLLTQDIIGHISFLTYLSCATGHMASYLTNETLPAEGTNCQSVGTTRMNSTLLLTILSPIGSPITIDIDVKVKMVVAISHDIPRFVILKIEI</sequence>
<name>A0ACB6QYZ4_9PLEO</name>
<evidence type="ECO:0000313" key="2">
    <source>
        <dbReference type="Proteomes" id="UP000799755"/>
    </source>
</evidence>
<comment type="caution">
    <text evidence="1">The sequence shown here is derived from an EMBL/GenBank/DDBJ whole genome shotgun (WGS) entry which is preliminary data.</text>
</comment>